<dbReference type="AlphaFoldDB" id="D5W6X2"/>
<evidence type="ECO:0000313" key="1">
    <source>
        <dbReference type="EMBL" id="ADG15267.1"/>
    </source>
</evidence>
<dbReference type="STRING" id="640511.BC1002_1182"/>
<reference evidence="1 2" key="1">
    <citation type="submission" date="2010-04" db="EMBL/GenBank/DDBJ databases">
        <title>Complete sequence of chromosome 1 of Burkholderia sp. CCGE1002.</title>
        <authorList>
            <consortium name="US DOE Joint Genome Institute"/>
            <person name="Lucas S."/>
            <person name="Copeland A."/>
            <person name="Lapidus A."/>
            <person name="Cheng J.-F."/>
            <person name="Bruce D."/>
            <person name="Goodwin L."/>
            <person name="Pitluck S."/>
            <person name="Chertkov O."/>
            <person name="Detter J.C."/>
            <person name="Han C."/>
            <person name="Tapia R."/>
            <person name="Land M."/>
            <person name="Hauser L."/>
            <person name="Kyrpides N."/>
            <person name="Ovchinnikova G."/>
            <person name="Martinez-Romero E."/>
            <person name="Hernandez M.A.R."/>
            <person name="Tiedje J.M."/>
            <person name="Woyke T."/>
        </authorList>
    </citation>
    <scope>NUCLEOTIDE SEQUENCE [LARGE SCALE GENOMIC DNA]</scope>
    <source>
        <strain evidence="1 2">CCGE1002</strain>
    </source>
</reference>
<protein>
    <submittedName>
        <fullName evidence="1">Uncharacterized protein</fullName>
    </submittedName>
</protein>
<sequence length="39" mass="4318">MISDLKGNPWQARPLLALAYRVYEECAARGSAPELASLR</sequence>
<organism evidence="1 2">
    <name type="scientific">Paraburkholderia atlantica</name>
    <dbReference type="NCBI Taxonomy" id="2654982"/>
    <lineage>
        <taxon>Bacteria</taxon>
        <taxon>Pseudomonadati</taxon>
        <taxon>Pseudomonadota</taxon>
        <taxon>Betaproteobacteria</taxon>
        <taxon>Burkholderiales</taxon>
        <taxon>Burkholderiaceae</taxon>
        <taxon>Paraburkholderia</taxon>
    </lineage>
</organism>
<gene>
    <name evidence="1" type="ordered locus">BC1002_1182</name>
</gene>
<proteinExistence type="predicted"/>
<name>D5W6X2_PARAM</name>
<evidence type="ECO:0000313" key="2">
    <source>
        <dbReference type="Proteomes" id="UP000002190"/>
    </source>
</evidence>
<reference evidence="1 2" key="2">
    <citation type="journal article" date="2012" name="J. Bacteriol.">
        <title>Genome Sequences of Burkholderia sp. Strains CCGE1002 and H160, Isolated from Legume Nodules in Mexico and Brazil.</title>
        <authorList>
            <person name="Ormeno-Orrillo E."/>
            <person name="Rogel M.A."/>
            <person name="Chueire L.M."/>
            <person name="Tiedje J.M."/>
            <person name="Martinez-Romero E."/>
            <person name="Hungria M."/>
        </authorList>
    </citation>
    <scope>NUCLEOTIDE SEQUENCE [LARGE SCALE GENOMIC DNA]</scope>
    <source>
        <strain evidence="1 2">CCGE1002</strain>
    </source>
</reference>
<accession>D5W6X2</accession>
<dbReference type="KEGG" id="bge:BC1002_1182"/>
<dbReference type="EMBL" id="CP002013">
    <property type="protein sequence ID" value="ADG15267.1"/>
    <property type="molecule type" value="Genomic_DNA"/>
</dbReference>
<dbReference type="HOGENOM" id="CLU_3306231_0_0_4"/>
<dbReference type="Proteomes" id="UP000002190">
    <property type="component" value="Chromosome 1"/>
</dbReference>